<evidence type="ECO:0000313" key="2">
    <source>
        <dbReference type="Proteomes" id="UP001497444"/>
    </source>
</evidence>
<accession>A0ABP0VSP3</accession>
<keyword evidence="2" id="KW-1185">Reference proteome</keyword>
<gene>
    <name evidence="1" type="ORF">CSSPJE1EN1_LOCUS2429</name>
</gene>
<sequence>MATGSSIDTCATLCSIRGKVGRHFVDALAADQLDQRNFEDCAGREDSFVNLLDGQHSFVVSVNTSNGVQFAAQYNWTTDRLVCMSRISIPEGVHPQSSDCARSHRVIVESTNALFGALVDALGRAELYGTTDRSIDPNRLVCTSRISILEASTPNLLIVQDPLVSLLRAPMPCFEHWWMPRDELSFMALQTDQSIPIDWSVRAGLAFSRRPPPIC</sequence>
<name>A0ABP0VSP3_9BRYO</name>
<proteinExistence type="predicted"/>
<evidence type="ECO:0000313" key="1">
    <source>
        <dbReference type="EMBL" id="CAK9256951.1"/>
    </source>
</evidence>
<reference evidence="1" key="1">
    <citation type="submission" date="2024-02" db="EMBL/GenBank/DDBJ databases">
        <authorList>
            <consortium name="ELIXIR-Norway"/>
            <consortium name="Elixir Norway"/>
        </authorList>
    </citation>
    <scope>NUCLEOTIDE SEQUENCE</scope>
</reference>
<organism evidence="1 2">
    <name type="scientific">Sphagnum jensenii</name>
    <dbReference type="NCBI Taxonomy" id="128206"/>
    <lineage>
        <taxon>Eukaryota</taxon>
        <taxon>Viridiplantae</taxon>
        <taxon>Streptophyta</taxon>
        <taxon>Embryophyta</taxon>
        <taxon>Bryophyta</taxon>
        <taxon>Sphagnophytina</taxon>
        <taxon>Sphagnopsida</taxon>
        <taxon>Sphagnales</taxon>
        <taxon>Sphagnaceae</taxon>
        <taxon>Sphagnum</taxon>
    </lineage>
</organism>
<dbReference type="Proteomes" id="UP001497444">
    <property type="component" value="Chromosome 10"/>
</dbReference>
<dbReference type="EMBL" id="OZ020105">
    <property type="protein sequence ID" value="CAK9256951.1"/>
    <property type="molecule type" value="Genomic_DNA"/>
</dbReference>
<protein>
    <submittedName>
        <fullName evidence="1">Uncharacterized protein</fullName>
    </submittedName>
</protein>